<proteinExistence type="inferred from homology"/>
<comment type="similarity">
    <text evidence="1 6">Belongs to the acylphosphatase family.</text>
</comment>
<dbReference type="InterPro" id="IPR020456">
    <property type="entry name" value="Acylphosphatase"/>
</dbReference>
<name>A0A3P3XQL0_9SPIR</name>
<feature type="domain" description="Acylphosphatase-like" evidence="7">
    <location>
        <begin position="3"/>
        <end position="90"/>
    </location>
</feature>
<dbReference type="PANTHER" id="PTHR47268:SF4">
    <property type="entry name" value="ACYLPHOSPHATASE"/>
    <property type="match status" value="1"/>
</dbReference>
<dbReference type="PROSITE" id="PS51160">
    <property type="entry name" value="ACYLPHOSPHATASE_3"/>
    <property type="match status" value="1"/>
</dbReference>
<sequence>MKAFHAVIKGEVQGVGFRMSAVIRAERFGLTGWVRNTPEGGVEVWAEGEAQSLEQFYEWLQIGPSSARVDEVLKTDEQPRGFYKRFSVAF</sequence>
<dbReference type="PANTHER" id="PTHR47268">
    <property type="entry name" value="ACYLPHOSPHATASE"/>
    <property type="match status" value="1"/>
</dbReference>
<feature type="active site" evidence="4">
    <location>
        <position position="36"/>
    </location>
</feature>
<evidence type="ECO:0000313" key="8">
    <source>
        <dbReference type="EMBL" id="SLM18596.1"/>
    </source>
</evidence>
<evidence type="ECO:0000256" key="6">
    <source>
        <dbReference type="RuleBase" id="RU004168"/>
    </source>
</evidence>
<dbReference type="PROSITE" id="PS00150">
    <property type="entry name" value="ACYLPHOSPHATASE_1"/>
    <property type="match status" value="1"/>
</dbReference>
<dbReference type="GO" id="GO:0003998">
    <property type="term" value="F:acylphosphatase activity"/>
    <property type="evidence" value="ECO:0007669"/>
    <property type="project" value="UniProtKB-EC"/>
</dbReference>
<reference evidence="8" key="1">
    <citation type="submission" date="2017-02" db="EMBL/GenBank/DDBJ databases">
        <authorList>
            <person name="Regsiter A."/>
            <person name="William W."/>
        </authorList>
    </citation>
    <scope>NUCLEOTIDE SEQUENCE</scope>
    <source>
        <strain evidence="8">BdmA 4</strain>
    </source>
</reference>
<dbReference type="SUPFAM" id="SSF54975">
    <property type="entry name" value="Acylphosphatase/BLUF domain-like"/>
    <property type="match status" value="1"/>
</dbReference>
<evidence type="ECO:0000256" key="1">
    <source>
        <dbReference type="ARBA" id="ARBA00005614"/>
    </source>
</evidence>
<evidence type="ECO:0000259" key="7">
    <source>
        <dbReference type="PROSITE" id="PS51160"/>
    </source>
</evidence>
<comment type="catalytic activity">
    <reaction evidence="3 4 5">
        <text>an acyl phosphate + H2O = a carboxylate + phosphate + H(+)</text>
        <dbReference type="Rhea" id="RHEA:14965"/>
        <dbReference type="ChEBI" id="CHEBI:15377"/>
        <dbReference type="ChEBI" id="CHEBI:15378"/>
        <dbReference type="ChEBI" id="CHEBI:29067"/>
        <dbReference type="ChEBI" id="CHEBI:43474"/>
        <dbReference type="ChEBI" id="CHEBI:59918"/>
        <dbReference type="EC" id="3.6.1.7"/>
    </reaction>
</comment>
<accession>A0A3P3XQL0</accession>
<dbReference type="AlphaFoldDB" id="A0A3P3XQL0"/>
<dbReference type="EC" id="3.6.1.7" evidence="2 4"/>
<evidence type="ECO:0000256" key="5">
    <source>
        <dbReference type="RuleBase" id="RU000553"/>
    </source>
</evidence>
<dbReference type="Pfam" id="PF00708">
    <property type="entry name" value="Acylphosphatase"/>
    <property type="match status" value="1"/>
</dbReference>
<evidence type="ECO:0000256" key="3">
    <source>
        <dbReference type="ARBA" id="ARBA00047645"/>
    </source>
</evidence>
<dbReference type="InterPro" id="IPR036046">
    <property type="entry name" value="Acylphosphatase-like_dom_sf"/>
</dbReference>
<dbReference type="EMBL" id="FWDO01000005">
    <property type="protein sequence ID" value="SLM18596.1"/>
    <property type="molecule type" value="Genomic_DNA"/>
</dbReference>
<dbReference type="Gene3D" id="3.30.70.100">
    <property type="match status" value="1"/>
</dbReference>
<evidence type="ECO:0000256" key="2">
    <source>
        <dbReference type="ARBA" id="ARBA00012150"/>
    </source>
</evidence>
<evidence type="ECO:0000256" key="4">
    <source>
        <dbReference type="PROSITE-ProRule" id="PRU00520"/>
    </source>
</evidence>
<organism evidence="8">
    <name type="scientific">uncultured spirochete</name>
    <dbReference type="NCBI Taxonomy" id="156406"/>
    <lineage>
        <taxon>Bacteria</taxon>
        <taxon>Pseudomonadati</taxon>
        <taxon>Spirochaetota</taxon>
        <taxon>Spirochaetia</taxon>
        <taxon>Spirochaetales</taxon>
        <taxon>environmental samples</taxon>
    </lineage>
</organism>
<gene>
    <name evidence="8" type="primary">acyP</name>
    <name evidence="8" type="ORF">SPIRO4BDMA_50111</name>
</gene>
<dbReference type="PRINTS" id="PR00112">
    <property type="entry name" value="ACYLPHPHTASE"/>
</dbReference>
<feature type="active site" evidence="4">
    <location>
        <position position="18"/>
    </location>
</feature>
<protein>
    <recommendedName>
        <fullName evidence="2 4">Acylphosphatase</fullName>
        <ecNumber evidence="2 4">3.6.1.7</ecNumber>
    </recommendedName>
</protein>
<dbReference type="PROSITE" id="PS00151">
    <property type="entry name" value="ACYLPHOSPHATASE_2"/>
    <property type="match status" value="1"/>
</dbReference>
<dbReference type="InterPro" id="IPR017968">
    <property type="entry name" value="Acylphosphatase_CS"/>
</dbReference>
<dbReference type="InterPro" id="IPR001792">
    <property type="entry name" value="Acylphosphatase-like_dom"/>
</dbReference>
<keyword evidence="4 5" id="KW-0378">Hydrolase</keyword>